<feature type="transmembrane region" description="Helical" evidence="7">
    <location>
        <begin position="164"/>
        <end position="188"/>
    </location>
</feature>
<sequence length="254" mass="27672">MEHEDLLNVATEAGSLLLCSGAEIYRVEESMRRIFEAYGVRDSNIFAIPSCIYVTINAPGGAPITRVKRILDRQTNLDRVDRANDVCRRICRERPSFEKARSMLDEVKARPVYGLAAQLAAAPLVGFFFCLFFGGSFEDGLWAALCSAVMRLLLYGLERLRVNAFFCNLFGGAVLGFITLGAVTLGFSVNTDKIIIGALMNLVPGIVITTFMRDMMAGDVVAGLIRFSESLLVATAIALGVGVSLMLPRLIFGV</sequence>
<evidence type="ECO:0000256" key="6">
    <source>
        <dbReference type="ARBA" id="ARBA00034125"/>
    </source>
</evidence>
<organism evidence="9 10">
    <name type="scientific">Candidatus Caccousia avicola</name>
    <dbReference type="NCBI Taxonomy" id="2840721"/>
    <lineage>
        <taxon>Bacteria</taxon>
        <taxon>Bacillati</taxon>
        <taxon>Bacillota</taxon>
        <taxon>Clostridia</taxon>
        <taxon>Eubacteriales</taxon>
        <taxon>Oscillospiraceae</taxon>
        <taxon>Oscillospiraceae incertae sedis</taxon>
        <taxon>Candidatus Caccousia</taxon>
    </lineage>
</organism>
<comment type="caution">
    <text evidence="9">The sequence shown here is derived from an EMBL/GenBank/DDBJ whole genome shotgun (WGS) entry which is preliminary data.</text>
</comment>
<feature type="transmembrane region" description="Helical" evidence="7">
    <location>
        <begin position="194"/>
        <end position="211"/>
    </location>
</feature>
<dbReference type="InterPro" id="IPR050539">
    <property type="entry name" value="ThrE_Dicarb/AminoAcid_Exp"/>
</dbReference>
<gene>
    <name evidence="9" type="ORF">IAB89_00285</name>
</gene>
<dbReference type="PANTHER" id="PTHR34390">
    <property type="entry name" value="UPF0442 PROTEIN YJJB-RELATED"/>
    <property type="match status" value="1"/>
</dbReference>
<evidence type="ECO:0000313" key="10">
    <source>
        <dbReference type="Proteomes" id="UP000824242"/>
    </source>
</evidence>
<keyword evidence="3 7" id="KW-0812">Transmembrane</keyword>
<feature type="transmembrane region" description="Helical" evidence="7">
    <location>
        <begin position="112"/>
        <end position="134"/>
    </location>
</feature>
<comment type="similarity">
    <text evidence="6">Belongs to the ThrE exporter (TC 2.A.79) family.</text>
</comment>
<keyword evidence="4 7" id="KW-1133">Transmembrane helix</keyword>
<dbReference type="GO" id="GO:0022857">
    <property type="term" value="F:transmembrane transporter activity"/>
    <property type="evidence" value="ECO:0007669"/>
    <property type="project" value="InterPro"/>
</dbReference>
<evidence type="ECO:0000256" key="5">
    <source>
        <dbReference type="ARBA" id="ARBA00023136"/>
    </source>
</evidence>
<name>A0A9D1AMD6_9FIRM</name>
<evidence type="ECO:0000313" key="9">
    <source>
        <dbReference type="EMBL" id="HIR46088.1"/>
    </source>
</evidence>
<dbReference type="GO" id="GO:0005886">
    <property type="term" value="C:plasma membrane"/>
    <property type="evidence" value="ECO:0007669"/>
    <property type="project" value="UniProtKB-SubCell"/>
</dbReference>
<reference evidence="9" key="1">
    <citation type="submission" date="2020-10" db="EMBL/GenBank/DDBJ databases">
        <authorList>
            <person name="Gilroy R."/>
        </authorList>
    </citation>
    <scope>NUCLEOTIDE SEQUENCE</scope>
    <source>
        <strain evidence="9">ChiSxjej1B13-7958</strain>
    </source>
</reference>
<dbReference type="Proteomes" id="UP000824242">
    <property type="component" value="Unassembled WGS sequence"/>
</dbReference>
<dbReference type="Pfam" id="PF06738">
    <property type="entry name" value="ThrE"/>
    <property type="match status" value="1"/>
</dbReference>
<dbReference type="InterPro" id="IPR010619">
    <property type="entry name" value="ThrE-like_N"/>
</dbReference>
<evidence type="ECO:0000256" key="7">
    <source>
        <dbReference type="SAM" id="Phobius"/>
    </source>
</evidence>
<comment type="subcellular location">
    <subcellularLocation>
        <location evidence="1">Cell membrane</location>
        <topology evidence="1">Multi-pass membrane protein</topology>
    </subcellularLocation>
</comment>
<evidence type="ECO:0000259" key="8">
    <source>
        <dbReference type="Pfam" id="PF06738"/>
    </source>
</evidence>
<accession>A0A9D1AMD6</accession>
<feature type="transmembrane region" description="Helical" evidence="7">
    <location>
        <begin position="231"/>
        <end position="252"/>
    </location>
</feature>
<dbReference type="AlphaFoldDB" id="A0A9D1AMD6"/>
<feature type="transmembrane region" description="Helical" evidence="7">
    <location>
        <begin position="140"/>
        <end position="157"/>
    </location>
</feature>
<evidence type="ECO:0000256" key="1">
    <source>
        <dbReference type="ARBA" id="ARBA00004651"/>
    </source>
</evidence>
<dbReference type="PANTHER" id="PTHR34390:SF2">
    <property type="entry name" value="SUCCINATE TRANSPORTER SUBUNIT YJJP-RELATED"/>
    <property type="match status" value="1"/>
</dbReference>
<dbReference type="EMBL" id="DVGZ01000002">
    <property type="protein sequence ID" value="HIR46088.1"/>
    <property type="molecule type" value="Genomic_DNA"/>
</dbReference>
<proteinExistence type="inferred from homology"/>
<evidence type="ECO:0000256" key="3">
    <source>
        <dbReference type="ARBA" id="ARBA00022692"/>
    </source>
</evidence>
<keyword evidence="5 7" id="KW-0472">Membrane</keyword>
<evidence type="ECO:0000256" key="2">
    <source>
        <dbReference type="ARBA" id="ARBA00022475"/>
    </source>
</evidence>
<keyword evidence="2" id="KW-1003">Cell membrane</keyword>
<dbReference type="GO" id="GO:0015744">
    <property type="term" value="P:succinate transport"/>
    <property type="evidence" value="ECO:0007669"/>
    <property type="project" value="TreeGrafter"/>
</dbReference>
<evidence type="ECO:0000256" key="4">
    <source>
        <dbReference type="ARBA" id="ARBA00022989"/>
    </source>
</evidence>
<protein>
    <submittedName>
        <fullName evidence="9">Threonine/serine exporter family protein</fullName>
    </submittedName>
</protein>
<reference evidence="9" key="2">
    <citation type="journal article" date="2021" name="PeerJ">
        <title>Extensive microbial diversity within the chicken gut microbiome revealed by metagenomics and culture.</title>
        <authorList>
            <person name="Gilroy R."/>
            <person name="Ravi A."/>
            <person name="Getino M."/>
            <person name="Pursley I."/>
            <person name="Horton D.L."/>
            <person name="Alikhan N.F."/>
            <person name="Baker D."/>
            <person name="Gharbi K."/>
            <person name="Hall N."/>
            <person name="Watson M."/>
            <person name="Adriaenssens E.M."/>
            <person name="Foster-Nyarko E."/>
            <person name="Jarju S."/>
            <person name="Secka A."/>
            <person name="Antonio M."/>
            <person name="Oren A."/>
            <person name="Chaudhuri R.R."/>
            <person name="La Ragione R."/>
            <person name="Hildebrand F."/>
            <person name="Pallen M.J."/>
        </authorList>
    </citation>
    <scope>NUCLEOTIDE SEQUENCE</scope>
    <source>
        <strain evidence="9">ChiSxjej1B13-7958</strain>
    </source>
</reference>
<feature type="domain" description="Threonine/serine exporter-like N-terminal" evidence="8">
    <location>
        <begin position="9"/>
        <end position="247"/>
    </location>
</feature>